<feature type="compositionally biased region" description="Pro residues" evidence="1">
    <location>
        <begin position="1"/>
        <end position="11"/>
    </location>
</feature>
<reference evidence="3" key="1">
    <citation type="submission" date="2020-05" db="EMBL/GenBank/DDBJ databases">
        <title>Mycena genomes resolve the evolution of fungal bioluminescence.</title>
        <authorList>
            <person name="Tsai I.J."/>
        </authorList>
    </citation>
    <scope>NUCLEOTIDE SEQUENCE</scope>
    <source>
        <strain evidence="3">171206Taipei</strain>
    </source>
</reference>
<comment type="caution">
    <text evidence="3">The sequence shown here is derived from an EMBL/GenBank/DDBJ whole genome shotgun (WGS) entry which is preliminary data.</text>
</comment>
<feature type="compositionally biased region" description="Low complexity" evidence="1">
    <location>
        <begin position="349"/>
        <end position="363"/>
    </location>
</feature>
<organism evidence="3 4">
    <name type="scientific">Mycena indigotica</name>
    <dbReference type="NCBI Taxonomy" id="2126181"/>
    <lineage>
        <taxon>Eukaryota</taxon>
        <taxon>Fungi</taxon>
        <taxon>Dikarya</taxon>
        <taxon>Basidiomycota</taxon>
        <taxon>Agaricomycotina</taxon>
        <taxon>Agaricomycetes</taxon>
        <taxon>Agaricomycetidae</taxon>
        <taxon>Agaricales</taxon>
        <taxon>Marasmiineae</taxon>
        <taxon>Mycenaceae</taxon>
        <taxon>Mycena</taxon>
    </lineage>
</organism>
<sequence>MIVNQPPPYKPTPDEAEAGPSSIPPFQDTPTGTLVDLTDSETISIPGGEEPPPDFTPYEAECFQSGGNTISHDAHLNSDGEALYRFLLSQSMTPPVFQLHCKGDHTETSYRQVNYRHSDGRVHTRSESYTETVLDFDFTIDASQLVGPIHWSVDDADPTYRGAMVREIDSPEGKRKAKRSENKQFKAWVEDRTARGLPPWVSSGAAYAQGMAPNAPVLKSSKTLRQWADIYCASPKYLKEFTYEKVVYGWNIRQLEHAIHAMIVASPYSGNVTVEFTTTSNKIYIRPDNRLSRLLSNKWFKFLTIILILPFLVIWLFKRFHTRGGGTWAVCGGAYALKTWVTEQEPQDISISKSGRSSASADDQGLTPTSSRLVGTKEGEWFRRWQGTIARAVVNRFQSSQPLYSTMEDGSSLQARLLDGY</sequence>
<feature type="region of interest" description="Disordered" evidence="1">
    <location>
        <begin position="1"/>
        <end position="31"/>
    </location>
</feature>
<feature type="region of interest" description="Disordered" evidence="1">
    <location>
        <begin position="349"/>
        <end position="372"/>
    </location>
</feature>
<keyword evidence="2" id="KW-1133">Transmembrane helix</keyword>
<dbReference type="PANTHER" id="PTHR37848">
    <property type="entry name" value="EXPRESSED PROTEIN"/>
    <property type="match status" value="1"/>
</dbReference>
<dbReference type="AlphaFoldDB" id="A0A8H6SX03"/>
<evidence type="ECO:0000313" key="4">
    <source>
        <dbReference type="Proteomes" id="UP000636479"/>
    </source>
</evidence>
<dbReference type="RefSeq" id="XP_037221923.1">
    <property type="nucleotide sequence ID" value="XM_037361631.1"/>
</dbReference>
<keyword evidence="2" id="KW-0812">Transmembrane</keyword>
<protein>
    <submittedName>
        <fullName evidence="3">Uncharacterized protein</fullName>
    </submittedName>
</protein>
<dbReference type="EMBL" id="JACAZF010000004">
    <property type="protein sequence ID" value="KAF7306904.1"/>
    <property type="molecule type" value="Genomic_DNA"/>
</dbReference>
<accession>A0A8H6SX03</accession>
<dbReference type="PANTHER" id="PTHR37848:SF1">
    <property type="entry name" value="SUN DOMAIN-CONTAINING PROTEIN"/>
    <property type="match status" value="1"/>
</dbReference>
<dbReference type="GeneID" id="59344147"/>
<dbReference type="OrthoDB" id="203796at2759"/>
<name>A0A8H6SX03_9AGAR</name>
<dbReference type="Proteomes" id="UP000636479">
    <property type="component" value="Unassembled WGS sequence"/>
</dbReference>
<feature type="transmembrane region" description="Helical" evidence="2">
    <location>
        <begin position="299"/>
        <end position="317"/>
    </location>
</feature>
<evidence type="ECO:0000313" key="3">
    <source>
        <dbReference type="EMBL" id="KAF7306904.1"/>
    </source>
</evidence>
<evidence type="ECO:0000256" key="2">
    <source>
        <dbReference type="SAM" id="Phobius"/>
    </source>
</evidence>
<proteinExistence type="predicted"/>
<keyword evidence="2" id="KW-0472">Membrane</keyword>
<keyword evidence="4" id="KW-1185">Reference proteome</keyword>
<gene>
    <name evidence="3" type="ORF">MIND_00482900</name>
</gene>
<evidence type="ECO:0000256" key="1">
    <source>
        <dbReference type="SAM" id="MobiDB-lite"/>
    </source>
</evidence>